<gene>
    <name evidence="12" type="primary">fluC</name>
    <name evidence="12" type="synonym">crcB</name>
    <name evidence="13" type="ORF">Ga0061068_1072</name>
</gene>
<keyword evidence="12" id="KW-0479">Metal-binding</keyword>
<evidence type="ECO:0000256" key="1">
    <source>
        <dbReference type="ARBA" id="ARBA00004651"/>
    </source>
</evidence>
<name>A0A0K6IW98_9PROT</name>
<feature type="transmembrane region" description="Helical" evidence="12">
    <location>
        <begin position="72"/>
        <end position="96"/>
    </location>
</feature>
<feature type="binding site" evidence="12">
    <location>
        <position position="83"/>
    </location>
    <ligand>
        <name>Na(+)</name>
        <dbReference type="ChEBI" id="CHEBI:29101"/>
        <note>structural</note>
    </ligand>
</feature>
<comment type="similarity">
    <text evidence="10 12">Belongs to the fluoride channel Fluc/FEX (TC 1.A.43) family.</text>
</comment>
<evidence type="ECO:0000256" key="3">
    <source>
        <dbReference type="ARBA" id="ARBA00022519"/>
    </source>
</evidence>
<reference evidence="14" key="1">
    <citation type="submission" date="2015-08" db="EMBL/GenBank/DDBJ databases">
        <authorList>
            <person name="Babu N.S."/>
            <person name="Beckwith C.J."/>
            <person name="Beseler K.G."/>
            <person name="Brison A."/>
            <person name="Carone J.V."/>
            <person name="Caskin T.P."/>
            <person name="Diamond M."/>
            <person name="Durham M.E."/>
            <person name="Foxe J.M."/>
            <person name="Go M."/>
            <person name="Henderson B.A."/>
            <person name="Jones I.B."/>
            <person name="McGettigan J.A."/>
            <person name="Micheletti S.J."/>
            <person name="Nasrallah M.E."/>
            <person name="Ortiz D."/>
            <person name="Piller C.R."/>
            <person name="Privatt S.R."/>
            <person name="Schneider S.L."/>
            <person name="Sharp S."/>
            <person name="Smith T.C."/>
            <person name="Stanton J.D."/>
            <person name="Ullery H.E."/>
            <person name="Wilson R.J."/>
            <person name="Serrano M.G."/>
            <person name="Buck G."/>
            <person name="Lee V."/>
            <person name="Wang Y."/>
            <person name="Carvalho R."/>
            <person name="Voegtly L."/>
            <person name="Shi R."/>
            <person name="Duckworth R."/>
            <person name="Johnson A."/>
            <person name="Loviza R."/>
            <person name="Walstead R."/>
            <person name="Shah Z."/>
            <person name="Kiflezghi M."/>
            <person name="Wade K."/>
            <person name="Ball S.L."/>
            <person name="Bradley K.W."/>
            <person name="Asai D.J."/>
            <person name="Bowman C.A."/>
            <person name="Russell D.A."/>
            <person name="Pope W.H."/>
            <person name="Jacobs-Sera D."/>
            <person name="Hendrix R.W."/>
            <person name="Hatfull G.F."/>
        </authorList>
    </citation>
    <scope>NUCLEOTIDE SEQUENCE [LARGE SCALE GENOMIC DNA]</scope>
    <source>
        <strain evidence="14">JCM 19170</strain>
    </source>
</reference>
<proteinExistence type="inferred from homology"/>
<evidence type="ECO:0000256" key="6">
    <source>
        <dbReference type="ARBA" id="ARBA00023053"/>
    </source>
</evidence>
<keyword evidence="6 12" id="KW-0915">Sodium</keyword>
<dbReference type="GO" id="GO:0046872">
    <property type="term" value="F:metal ion binding"/>
    <property type="evidence" value="ECO:0007669"/>
    <property type="project" value="UniProtKB-KW"/>
</dbReference>
<dbReference type="GO" id="GO:0062054">
    <property type="term" value="F:fluoride channel activity"/>
    <property type="evidence" value="ECO:0007669"/>
    <property type="project" value="UniProtKB-UniRule"/>
</dbReference>
<feature type="transmembrane region" description="Helical" evidence="12">
    <location>
        <begin position="44"/>
        <end position="65"/>
    </location>
</feature>
<evidence type="ECO:0000313" key="13">
    <source>
        <dbReference type="EMBL" id="CUB07363.1"/>
    </source>
</evidence>
<keyword evidence="3" id="KW-0997">Cell inner membrane</keyword>
<dbReference type="Proteomes" id="UP000182108">
    <property type="component" value="Unassembled WGS sequence"/>
</dbReference>
<accession>A0A0K6IW98</accession>
<dbReference type="AlphaFoldDB" id="A0A0K6IW98"/>
<sequence>MSGGGVVTQAVAIALGAALGALLRWQLGVRLNAWFPELPPGTLAANLIGGFVIGAAIAAFSACPGIPAGWRLFLTTGFCGGLTTFSTFSAEVFALLQHGRLALALVALALHVGGSLLATAGGFAIVRMLRALA</sequence>
<comment type="activity regulation">
    <text evidence="12">Na(+) is not transported, but it plays an essential structural role and its presence is essential for fluoride channel function.</text>
</comment>
<evidence type="ECO:0000256" key="2">
    <source>
        <dbReference type="ARBA" id="ARBA00022475"/>
    </source>
</evidence>
<keyword evidence="2 12" id="KW-1003">Cell membrane</keyword>
<feature type="transmembrane region" description="Helical" evidence="12">
    <location>
        <begin position="102"/>
        <end position="126"/>
    </location>
</feature>
<evidence type="ECO:0000256" key="12">
    <source>
        <dbReference type="HAMAP-Rule" id="MF_00454"/>
    </source>
</evidence>
<evidence type="ECO:0000256" key="7">
    <source>
        <dbReference type="ARBA" id="ARBA00023065"/>
    </source>
</evidence>
<dbReference type="GO" id="GO:0005886">
    <property type="term" value="C:plasma membrane"/>
    <property type="evidence" value="ECO:0007669"/>
    <property type="project" value="UniProtKB-SubCell"/>
</dbReference>
<dbReference type="PANTHER" id="PTHR28259:SF1">
    <property type="entry name" value="FLUORIDE EXPORT PROTEIN 1-RELATED"/>
    <property type="match status" value="1"/>
</dbReference>
<dbReference type="NCBIfam" id="TIGR00494">
    <property type="entry name" value="crcB"/>
    <property type="match status" value="1"/>
</dbReference>
<evidence type="ECO:0000256" key="5">
    <source>
        <dbReference type="ARBA" id="ARBA00022989"/>
    </source>
</evidence>
<keyword evidence="9 12" id="KW-0407">Ion channel</keyword>
<comment type="function">
    <text evidence="12">Fluoride-specific ion channel. Important for reducing fluoride concentration in the cell, thus reducing its toxicity.</text>
</comment>
<dbReference type="InterPro" id="IPR003691">
    <property type="entry name" value="FluC"/>
</dbReference>
<keyword evidence="8 12" id="KW-0472">Membrane</keyword>
<dbReference type="EMBL" id="CYHH01000007">
    <property type="protein sequence ID" value="CUB07363.1"/>
    <property type="molecule type" value="Genomic_DNA"/>
</dbReference>
<evidence type="ECO:0000256" key="11">
    <source>
        <dbReference type="ARBA" id="ARBA00035585"/>
    </source>
</evidence>
<dbReference type="NCBIfam" id="NF010792">
    <property type="entry name" value="PRK14196.1"/>
    <property type="match status" value="1"/>
</dbReference>
<evidence type="ECO:0000256" key="10">
    <source>
        <dbReference type="ARBA" id="ARBA00035120"/>
    </source>
</evidence>
<keyword evidence="12" id="KW-0813">Transport</keyword>
<evidence type="ECO:0000256" key="8">
    <source>
        <dbReference type="ARBA" id="ARBA00023136"/>
    </source>
</evidence>
<evidence type="ECO:0000256" key="4">
    <source>
        <dbReference type="ARBA" id="ARBA00022692"/>
    </source>
</evidence>
<dbReference type="GO" id="GO:0140114">
    <property type="term" value="P:cellular detoxification of fluoride"/>
    <property type="evidence" value="ECO:0007669"/>
    <property type="project" value="UniProtKB-UniRule"/>
</dbReference>
<dbReference type="RefSeq" id="WP_055423656.1">
    <property type="nucleotide sequence ID" value="NZ_CYHH01000007.1"/>
</dbReference>
<keyword evidence="5 12" id="KW-1133">Transmembrane helix</keyword>
<dbReference type="Pfam" id="PF02537">
    <property type="entry name" value="CRCB"/>
    <property type="match status" value="1"/>
</dbReference>
<keyword evidence="7 12" id="KW-0406">Ion transport</keyword>
<feature type="binding site" evidence="12">
    <location>
        <position position="80"/>
    </location>
    <ligand>
        <name>Na(+)</name>
        <dbReference type="ChEBI" id="CHEBI:29101"/>
        <note>structural</note>
    </ligand>
</feature>
<comment type="subcellular location">
    <subcellularLocation>
        <location evidence="1 12">Cell membrane</location>
        <topology evidence="1 12">Multi-pass membrane protein</topology>
    </subcellularLocation>
</comment>
<dbReference type="HAMAP" id="MF_00454">
    <property type="entry name" value="FluC"/>
    <property type="match status" value="1"/>
</dbReference>
<dbReference type="PANTHER" id="PTHR28259">
    <property type="entry name" value="FLUORIDE EXPORT PROTEIN 1-RELATED"/>
    <property type="match status" value="1"/>
</dbReference>
<evidence type="ECO:0000256" key="9">
    <source>
        <dbReference type="ARBA" id="ARBA00023303"/>
    </source>
</evidence>
<protein>
    <recommendedName>
        <fullName evidence="12">Fluoride-specific ion channel FluC</fullName>
    </recommendedName>
</protein>
<evidence type="ECO:0000313" key="14">
    <source>
        <dbReference type="Proteomes" id="UP000182108"/>
    </source>
</evidence>
<comment type="catalytic activity">
    <reaction evidence="11">
        <text>fluoride(in) = fluoride(out)</text>
        <dbReference type="Rhea" id="RHEA:76159"/>
        <dbReference type="ChEBI" id="CHEBI:17051"/>
    </reaction>
    <physiologicalReaction direction="left-to-right" evidence="11">
        <dbReference type="Rhea" id="RHEA:76160"/>
    </physiologicalReaction>
</comment>
<keyword evidence="4 12" id="KW-0812">Transmembrane</keyword>
<keyword evidence="14" id="KW-1185">Reference proteome</keyword>
<organism evidence="13 14">
    <name type="scientific">Tepidiphilus thermophilus</name>
    <dbReference type="NCBI Taxonomy" id="876478"/>
    <lineage>
        <taxon>Bacteria</taxon>
        <taxon>Pseudomonadati</taxon>
        <taxon>Pseudomonadota</taxon>
        <taxon>Hydrogenophilia</taxon>
        <taxon>Hydrogenophilales</taxon>
        <taxon>Hydrogenophilaceae</taxon>
        <taxon>Tepidiphilus</taxon>
    </lineage>
</organism>